<dbReference type="Gene3D" id="1.10.357.10">
    <property type="entry name" value="Tetracycline Repressor, domain 2"/>
    <property type="match status" value="1"/>
</dbReference>
<keyword evidence="1 2" id="KW-0238">DNA-binding</keyword>
<proteinExistence type="predicted"/>
<dbReference type="Proteomes" id="UP000274841">
    <property type="component" value="Chromosome"/>
</dbReference>
<name>A0A3S9WGP5_9MICO</name>
<dbReference type="PROSITE" id="PS01081">
    <property type="entry name" value="HTH_TETR_1"/>
    <property type="match status" value="1"/>
</dbReference>
<evidence type="ECO:0000313" key="6">
    <source>
        <dbReference type="Proteomes" id="UP000274841"/>
    </source>
</evidence>
<dbReference type="PANTHER" id="PTHR30055:SF226">
    <property type="entry name" value="HTH-TYPE TRANSCRIPTIONAL REGULATOR PKSA"/>
    <property type="match status" value="1"/>
</dbReference>
<feature type="region of interest" description="Disordered" evidence="3">
    <location>
        <begin position="193"/>
        <end position="228"/>
    </location>
</feature>
<feature type="compositionally biased region" description="Pro residues" evidence="3">
    <location>
        <begin position="194"/>
        <end position="203"/>
    </location>
</feature>
<reference evidence="5 6" key="1">
    <citation type="submission" date="2018-08" db="EMBL/GenBank/DDBJ databases">
        <title>Microbacterium oxydans strain HG3.</title>
        <authorList>
            <person name="ORTET P."/>
        </authorList>
    </citation>
    <scope>NUCLEOTIDE SEQUENCE [LARGE SCALE GENOMIC DNA]</scope>
    <source>
        <strain evidence="5 6">HG3</strain>
    </source>
</reference>
<organism evidence="5 6">
    <name type="scientific">Microbacterium oxydans</name>
    <dbReference type="NCBI Taxonomy" id="82380"/>
    <lineage>
        <taxon>Bacteria</taxon>
        <taxon>Bacillati</taxon>
        <taxon>Actinomycetota</taxon>
        <taxon>Actinomycetes</taxon>
        <taxon>Micrococcales</taxon>
        <taxon>Microbacteriaceae</taxon>
        <taxon>Microbacterium</taxon>
    </lineage>
</organism>
<evidence type="ECO:0000313" key="5">
    <source>
        <dbReference type="EMBL" id="AZS39205.1"/>
    </source>
</evidence>
<protein>
    <submittedName>
        <fullName evidence="5">HTH-type transcriptional repressor</fullName>
    </submittedName>
</protein>
<gene>
    <name evidence="5" type="ORF">CVS54_00506</name>
</gene>
<evidence type="ECO:0000256" key="3">
    <source>
        <dbReference type="SAM" id="MobiDB-lite"/>
    </source>
</evidence>
<dbReference type="AlphaFoldDB" id="A0A3S9WGP5"/>
<dbReference type="InterPro" id="IPR001647">
    <property type="entry name" value="HTH_TetR"/>
</dbReference>
<sequence>MARSDEQNRVARERARENILQAAIEAFSERGVAGASIAEITKRAGVAQGLVNYHFGGKEQLVAAVIDRWFETVLGFARVEGTPDEMLAAVIDGALTATAYAIPLQRAVLAMQQQPATHRLFAESEARHEAGATAAEDAVRDLFRARGAEDPALEEVMLRSTIEGVFVKSAVFGETYPLEEARRWMLRRYGLPEPTAPIAPPAPLRDGEPRPRATAALRPDEAVPNPRL</sequence>
<dbReference type="EMBL" id="CP031422">
    <property type="protein sequence ID" value="AZS39205.1"/>
    <property type="molecule type" value="Genomic_DNA"/>
</dbReference>
<dbReference type="RefSeq" id="WP_233437372.1">
    <property type="nucleotide sequence ID" value="NZ_CP031422.1"/>
</dbReference>
<dbReference type="InterPro" id="IPR009057">
    <property type="entry name" value="Homeodomain-like_sf"/>
</dbReference>
<dbReference type="Pfam" id="PF00440">
    <property type="entry name" value="TetR_N"/>
    <property type="match status" value="1"/>
</dbReference>
<evidence type="ECO:0000256" key="1">
    <source>
        <dbReference type="ARBA" id="ARBA00023125"/>
    </source>
</evidence>
<dbReference type="GO" id="GO:0003700">
    <property type="term" value="F:DNA-binding transcription factor activity"/>
    <property type="evidence" value="ECO:0007669"/>
    <property type="project" value="TreeGrafter"/>
</dbReference>
<feature type="domain" description="HTH tetR-type" evidence="4">
    <location>
        <begin position="13"/>
        <end position="73"/>
    </location>
</feature>
<dbReference type="InterPro" id="IPR050109">
    <property type="entry name" value="HTH-type_TetR-like_transc_reg"/>
</dbReference>
<dbReference type="PANTHER" id="PTHR30055">
    <property type="entry name" value="HTH-TYPE TRANSCRIPTIONAL REGULATOR RUTR"/>
    <property type="match status" value="1"/>
</dbReference>
<dbReference type="PRINTS" id="PR00455">
    <property type="entry name" value="HTHTETR"/>
</dbReference>
<dbReference type="GO" id="GO:0000976">
    <property type="term" value="F:transcription cis-regulatory region binding"/>
    <property type="evidence" value="ECO:0007669"/>
    <property type="project" value="TreeGrafter"/>
</dbReference>
<dbReference type="SUPFAM" id="SSF46689">
    <property type="entry name" value="Homeodomain-like"/>
    <property type="match status" value="1"/>
</dbReference>
<evidence type="ECO:0000256" key="2">
    <source>
        <dbReference type="PROSITE-ProRule" id="PRU00335"/>
    </source>
</evidence>
<evidence type="ECO:0000259" key="4">
    <source>
        <dbReference type="PROSITE" id="PS50977"/>
    </source>
</evidence>
<accession>A0A3S9WGP5</accession>
<dbReference type="PROSITE" id="PS50977">
    <property type="entry name" value="HTH_TETR_2"/>
    <property type="match status" value="1"/>
</dbReference>
<feature type="DNA-binding region" description="H-T-H motif" evidence="2">
    <location>
        <begin position="36"/>
        <end position="55"/>
    </location>
</feature>
<dbReference type="KEGG" id="moy:CVS54_00506"/>
<dbReference type="InterPro" id="IPR023772">
    <property type="entry name" value="DNA-bd_HTH_TetR-type_CS"/>
</dbReference>